<dbReference type="Pfam" id="PF20256">
    <property type="entry name" value="MoCoBD_2"/>
    <property type="match status" value="2"/>
</dbReference>
<dbReference type="SMART" id="SM01008">
    <property type="entry name" value="Ald_Xan_dh_C"/>
    <property type="match status" value="1"/>
</dbReference>
<dbReference type="InterPro" id="IPR016208">
    <property type="entry name" value="Ald_Oxase/xanthine_DH-like"/>
</dbReference>
<proteinExistence type="predicted"/>
<feature type="domain" description="Aldehyde oxidase/xanthine dehydrogenase a/b hammerhead" evidence="3">
    <location>
        <begin position="23"/>
        <end position="128"/>
    </location>
</feature>
<dbReference type="Gene3D" id="3.30.365.10">
    <property type="entry name" value="Aldehyde oxidase/xanthine dehydrogenase, molybdopterin binding domain"/>
    <property type="match status" value="4"/>
</dbReference>
<accession>A0ABT4B0X7</accession>
<dbReference type="PANTHER" id="PTHR11908">
    <property type="entry name" value="XANTHINE DEHYDROGENASE"/>
    <property type="match status" value="1"/>
</dbReference>
<keyword evidence="1" id="KW-0500">Molybdenum</keyword>
<dbReference type="Pfam" id="PF01315">
    <property type="entry name" value="Ald_Xan_dh_C"/>
    <property type="match status" value="1"/>
</dbReference>
<dbReference type="InterPro" id="IPR008274">
    <property type="entry name" value="AldOxase/xan_DH_MoCoBD1"/>
</dbReference>
<comment type="caution">
    <text evidence="4">The sequence shown here is derived from an EMBL/GenBank/DDBJ whole genome shotgun (WGS) entry which is preliminary data.</text>
</comment>
<dbReference type="PANTHER" id="PTHR11908:SF132">
    <property type="entry name" value="ALDEHYDE OXIDASE 1-RELATED"/>
    <property type="match status" value="1"/>
</dbReference>
<dbReference type="Proteomes" id="UP001151002">
    <property type="component" value="Unassembled WGS sequence"/>
</dbReference>
<dbReference type="InterPro" id="IPR037165">
    <property type="entry name" value="AldOxase/xan_DH_Mopterin-bd_sf"/>
</dbReference>
<evidence type="ECO:0000256" key="2">
    <source>
        <dbReference type="ARBA" id="ARBA00023002"/>
    </source>
</evidence>
<dbReference type="InterPro" id="IPR000674">
    <property type="entry name" value="Ald_Oxase/Xan_DH_a/b"/>
</dbReference>
<evidence type="ECO:0000259" key="3">
    <source>
        <dbReference type="SMART" id="SM01008"/>
    </source>
</evidence>
<name>A0ABT4B0X7_9ACTN</name>
<evidence type="ECO:0000313" key="4">
    <source>
        <dbReference type="EMBL" id="MCY1140147.1"/>
    </source>
</evidence>
<dbReference type="InterPro" id="IPR036856">
    <property type="entry name" value="Ald_Oxase/Xan_DH_a/b_sf"/>
</dbReference>
<keyword evidence="2" id="KW-0560">Oxidoreductase</keyword>
<dbReference type="Gene3D" id="3.90.1170.50">
    <property type="entry name" value="Aldehyde oxidase/xanthine dehydrogenase, a/b hammerhead"/>
    <property type="match status" value="1"/>
</dbReference>
<dbReference type="SUPFAM" id="SSF56003">
    <property type="entry name" value="Molybdenum cofactor-binding domain"/>
    <property type="match status" value="1"/>
</dbReference>
<keyword evidence="5" id="KW-1185">Reference proteome</keyword>
<dbReference type="RefSeq" id="WP_267564292.1">
    <property type="nucleotide sequence ID" value="NZ_JAPNTZ010000006.1"/>
</dbReference>
<reference evidence="4" key="1">
    <citation type="submission" date="2022-11" db="EMBL/GenBank/DDBJ databases">
        <authorList>
            <person name="Somphong A."/>
            <person name="Phongsopitanun W."/>
        </authorList>
    </citation>
    <scope>NUCLEOTIDE SEQUENCE</scope>
    <source>
        <strain evidence="4">Pm04-4</strain>
    </source>
</reference>
<organism evidence="4 5">
    <name type="scientific">Paractinoplanes pyxinae</name>
    <dbReference type="NCBI Taxonomy" id="2997416"/>
    <lineage>
        <taxon>Bacteria</taxon>
        <taxon>Bacillati</taxon>
        <taxon>Actinomycetota</taxon>
        <taxon>Actinomycetes</taxon>
        <taxon>Micromonosporales</taxon>
        <taxon>Micromonosporaceae</taxon>
        <taxon>Paractinoplanes</taxon>
    </lineage>
</organism>
<dbReference type="Pfam" id="PF02738">
    <property type="entry name" value="MoCoBD_1"/>
    <property type="match status" value="1"/>
</dbReference>
<dbReference type="InterPro" id="IPR046867">
    <property type="entry name" value="AldOxase/xan_DH_MoCoBD2"/>
</dbReference>
<evidence type="ECO:0000256" key="1">
    <source>
        <dbReference type="ARBA" id="ARBA00022505"/>
    </source>
</evidence>
<dbReference type="SUPFAM" id="SSF54665">
    <property type="entry name" value="CO dehydrogenase molybdoprotein N-domain-like"/>
    <property type="match status" value="1"/>
</dbReference>
<dbReference type="EMBL" id="JAPNTZ010000006">
    <property type="protein sequence ID" value="MCY1140147.1"/>
    <property type="molecule type" value="Genomic_DNA"/>
</dbReference>
<protein>
    <submittedName>
        <fullName evidence="4">Xanthine dehydrogenase family protein molybdopterin-binding subunit</fullName>
    </submittedName>
</protein>
<evidence type="ECO:0000313" key="5">
    <source>
        <dbReference type="Proteomes" id="UP001151002"/>
    </source>
</evidence>
<gene>
    <name evidence="4" type="ORF">OWR29_19270</name>
</gene>
<sequence>MTTTTERAVGQPIERIEGPDKVRGAARYAAEYQVGDDLAYAWVAQSPVASGTLNGVTVDPLVEADDVLAVLWHGNAPRLAEADDPELAVLQSERISYRGQALALVVARTFEAARRAAATLQLDIAEDPHDTVLRTDHPELYAPEKVNPAFPAATSSGDVDAAFEAAPVTVDVTYSTPALHNSPMEPHATTALWAGDDLVLYDSNQHPPGIAATVGALFDLPPERVHVITEHVGGGFGSKGTARPNAVLAAMAAKVTGRPVRLALPRQALFSMVGHRTPTIQRVRLAAAEDGRLTAIDHEVVEHSSRLFEFAEQTAVATRHMYAAPNRRTGHQLVRLDMPTPRWMRAPGEAPGMVALECAMDELAVALSLDPIELRVRNEPSVEPESGVPFSSRHYVECLRRGADRFGWHDRDPRPRQRREGDWWIGTGVAGATYPTMAQPSTARVRRLAADSYEVSIAAADLGTGARTILTQIAADALEVPVSQVRMRIGDSTLPKASVAGGSSGSASWGWAVTGACRALRSSSSSSSSSSSDEATFDSSELIEKQEKDGKHAFGAHFAEVRVDAVTGEVRVSRLFGMFAAGKILNPRTARSQFLGGMIMGMGMALHEESVLDPAMGTWVNHDLAEYHIPAHADIESIEAEWLDEQDDQLNPMGSKGIGEIGIVGSPAAILNAIWHATGVRIRDLPARLDKILPHI</sequence>